<dbReference type="SUPFAM" id="SSF55961">
    <property type="entry name" value="Bet v1-like"/>
    <property type="match status" value="1"/>
</dbReference>
<dbReference type="Pfam" id="PF10604">
    <property type="entry name" value="Polyketide_cyc2"/>
    <property type="match status" value="1"/>
</dbReference>
<evidence type="ECO:0008006" key="5">
    <source>
        <dbReference type="Google" id="ProtNLM"/>
    </source>
</evidence>
<accession>A0ABR4DTQ6</accession>
<dbReference type="PANTHER" id="PTHR39332:SF7">
    <property type="entry name" value="SRPBCC FAMILY PROTEIN"/>
    <property type="match status" value="1"/>
</dbReference>
<keyword evidence="2" id="KW-0732">Signal</keyword>
<evidence type="ECO:0000256" key="1">
    <source>
        <dbReference type="SAM" id="MobiDB-lite"/>
    </source>
</evidence>
<gene>
    <name evidence="3" type="ORF">FJTKL_04088</name>
</gene>
<feature type="compositionally biased region" description="Polar residues" evidence="1">
    <location>
        <begin position="48"/>
        <end position="65"/>
    </location>
</feature>
<evidence type="ECO:0000313" key="3">
    <source>
        <dbReference type="EMBL" id="KAL2273766.1"/>
    </source>
</evidence>
<dbReference type="PANTHER" id="PTHR39332">
    <property type="entry name" value="BLL4707 PROTEIN"/>
    <property type="match status" value="1"/>
</dbReference>
<comment type="caution">
    <text evidence="3">The sequence shown here is derived from an EMBL/GenBank/DDBJ whole genome shotgun (WGS) entry which is preliminary data.</text>
</comment>
<feature type="region of interest" description="Disordered" evidence="1">
    <location>
        <begin position="35"/>
        <end position="77"/>
    </location>
</feature>
<evidence type="ECO:0000256" key="2">
    <source>
        <dbReference type="SAM" id="SignalP"/>
    </source>
</evidence>
<dbReference type="InterPro" id="IPR023393">
    <property type="entry name" value="START-like_dom_sf"/>
</dbReference>
<dbReference type="Gene3D" id="3.30.530.20">
    <property type="match status" value="1"/>
</dbReference>
<dbReference type="InterPro" id="IPR019587">
    <property type="entry name" value="Polyketide_cyclase/dehydratase"/>
</dbReference>
<proteinExistence type="predicted"/>
<feature type="signal peptide" evidence="2">
    <location>
        <begin position="1"/>
        <end position="18"/>
    </location>
</feature>
<sequence length="224" mass="24871">MFVSMARCGCLLRALAHGAFFFLPIDRKRQQPQLKLTPCTPRPHPKLSPNSHSSQPIPSSALNTKRSPRSHKMSSNIPTSTSVLESVVIKAPLSHVWHFIKLQDFSKFWTALSKSEFVKGANEEADLVKWTFKDGSVYEVKQEEHSSINHTITYSIITSSPELTYSSVLSTIRLHAVTAGAHGGSTYVEWSAQFSSDATAEVISDAKYKRIEALRDLEQAAIKA</sequence>
<organism evidence="3 4">
    <name type="scientific">Diaporthe vaccinii</name>
    <dbReference type="NCBI Taxonomy" id="105482"/>
    <lineage>
        <taxon>Eukaryota</taxon>
        <taxon>Fungi</taxon>
        <taxon>Dikarya</taxon>
        <taxon>Ascomycota</taxon>
        <taxon>Pezizomycotina</taxon>
        <taxon>Sordariomycetes</taxon>
        <taxon>Sordariomycetidae</taxon>
        <taxon>Diaporthales</taxon>
        <taxon>Diaporthaceae</taxon>
        <taxon>Diaporthe</taxon>
        <taxon>Diaporthe eres species complex</taxon>
    </lineage>
</organism>
<keyword evidence="4" id="KW-1185">Reference proteome</keyword>
<name>A0ABR4DTQ6_9PEZI</name>
<reference evidence="3 4" key="1">
    <citation type="submission" date="2024-03" db="EMBL/GenBank/DDBJ databases">
        <title>A high-quality draft genome sequence of Diaporthe vaccinii, a causative agent of upright dieback and viscid rot disease in cranberry plants.</title>
        <authorList>
            <person name="Sarrasin M."/>
            <person name="Lang B.F."/>
            <person name="Burger G."/>
        </authorList>
    </citation>
    <scope>NUCLEOTIDE SEQUENCE [LARGE SCALE GENOMIC DNA]</scope>
    <source>
        <strain evidence="3 4">IS7</strain>
    </source>
</reference>
<dbReference type="EMBL" id="JBAWTH010000173">
    <property type="protein sequence ID" value="KAL2273766.1"/>
    <property type="molecule type" value="Genomic_DNA"/>
</dbReference>
<protein>
    <recommendedName>
        <fullName evidence="5">Bet v1-like protein</fullName>
    </recommendedName>
</protein>
<evidence type="ECO:0000313" key="4">
    <source>
        <dbReference type="Proteomes" id="UP001600888"/>
    </source>
</evidence>
<dbReference type="Proteomes" id="UP001600888">
    <property type="component" value="Unassembled WGS sequence"/>
</dbReference>
<feature type="chain" id="PRO_5045045284" description="Bet v1-like protein" evidence="2">
    <location>
        <begin position="19"/>
        <end position="224"/>
    </location>
</feature>